<feature type="region of interest" description="Disordered" evidence="8">
    <location>
        <begin position="364"/>
        <end position="418"/>
    </location>
</feature>
<keyword evidence="7" id="KW-0539">Nucleus</keyword>
<accession>A0A448YEC5</accession>
<dbReference type="PANTHER" id="PTHR41391:SF1">
    <property type="entry name" value="RESTRICTION OF TELOMERE CAPPING PROTEIN 4"/>
    <property type="match status" value="1"/>
</dbReference>
<dbReference type="PANTHER" id="PTHR41391">
    <property type="entry name" value="RESTRICTION OF TELOMERE CAPPING PROTEIN 4"/>
    <property type="match status" value="1"/>
</dbReference>
<comment type="function">
    <text evidence="1">May be involved in a process influencing telomere capping.</text>
</comment>
<reference evidence="10 11" key="1">
    <citation type="submission" date="2018-12" db="EMBL/GenBank/DDBJ databases">
        <authorList>
            <person name="Tiukova I."/>
            <person name="Dainat J."/>
        </authorList>
    </citation>
    <scope>NUCLEOTIDE SEQUENCE [LARGE SCALE GENOMIC DNA]</scope>
</reference>
<dbReference type="STRING" id="13370.A0A448YEC5"/>
<dbReference type="InParanoid" id="A0A448YEC5"/>
<dbReference type="EMBL" id="CAACVR010000001">
    <property type="protein sequence ID" value="VEU19285.1"/>
    <property type="molecule type" value="Genomic_DNA"/>
</dbReference>
<dbReference type="InterPro" id="IPR028094">
    <property type="entry name" value="RTC4_C"/>
</dbReference>
<evidence type="ECO:0000256" key="7">
    <source>
        <dbReference type="ARBA" id="ARBA00023242"/>
    </source>
</evidence>
<evidence type="ECO:0000259" key="9">
    <source>
        <dbReference type="SMART" id="SM01312"/>
    </source>
</evidence>
<evidence type="ECO:0000256" key="4">
    <source>
        <dbReference type="ARBA" id="ARBA00009461"/>
    </source>
</evidence>
<name>A0A448YEC5_BRENA</name>
<evidence type="ECO:0000256" key="3">
    <source>
        <dbReference type="ARBA" id="ARBA00004496"/>
    </source>
</evidence>
<dbReference type="GO" id="GO:0005737">
    <property type="term" value="C:cytoplasm"/>
    <property type="evidence" value="ECO:0007669"/>
    <property type="project" value="UniProtKB-SubCell"/>
</dbReference>
<feature type="compositionally biased region" description="Basic and acidic residues" evidence="8">
    <location>
        <begin position="404"/>
        <end position="418"/>
    </location>
</feature>
<feature type="compositionally biased region" description="Basic and acidic residues" evidence="8">
    <location>
        <begin position="376"/>
        <end position="389"/>
    </location>
</feature>
<dbReference type="Pfam" id="PF14474">
    <property type="entry name" value="RTC4"/>
    <property type="match status" value="1"/>
</dbReference>
<feature type="compositionally biased region" description="Polar residues" evidence="8">
    <location>
        <begin position="1"/>
        <end position="11"/>
    </location>
</feature>
<evidence type="ECO:0000256" key="5">
    <source>
        <dbReference type="ARBA" id="ARBA00015162"/>
    </source>
</evidence>
<proteinExistence type="inferred from homology"/>
<dbReference type="Proteomes" id="UP000290900">
    <property type="component" value="Unassembled WGS sequence"/>
</dbReference>
<evidence type="ECO:0000256" key="2">
    <source>
        <dbReference type="ARBA" id="ARBA00004123"/>
    </source>
</evidence>
<dbReference type="AlphaFoldDB" id="A0A448YEC5"/>
<dbReference type="GO" id="GO:0005634">
    <property type="term" value="C:nucleus"/>
    <property type="evidence" value="ECO:0007669"/>
    <property type="project" value="UniProtKB-SubCell"/>
</dbReference>
<feature type="domain" description="Restriction of telomere capping protein 4 C-terminal" evidence="9">
    <location>
        <begin position="229"/>
        <end position="352"/>
    </location>
</feature>
<feature type="region of interest" description="Disordered" evidence="8">
    <location>
        <begin position="144"/>
        <end position="167"/>
    </location>
</feature>
<comment type="subcellular location">
    <subcellularLocation>
        <location evidence="3">Cytoplasm</location>
    </subcellularLocation>
    <subcellularLocation>
        <location evidence="2">Nucleus</location>
    </subcellularLocation>
</comment>
<feature type="compositionally biased region" description="Acidic residues" evidence="8">
    <location>
        <begin position="146"/>
        <end position="166"/>
    </location>
</feature>
<organism evidence="10 11">
    <name type="scientific">Brettanomyces naardenensis</name>
    <name type="common">Yeast</name>
    <dbReference type="NCBI Taxonomy" id="13370"/>
    <lineage>
        <taxon>Eukaryota</taxon>
        <taxon>Fungi</taxon>
        <taxon>Dikarya</taxon>
        <taxon>Ascomycota</taxon>
        <taxon>Saccharomycotina</taxon>
        <taxon>Pichiomycetes</taxon>
        <taxon>Pichiales</taxon>
        <taxon>Pichiaceae</taxon>
        <taxon>Brettanomyces</taxon>
    </lineage>
</organism>
<sequence length="418" mass="47734">MSFQNKQTFSSLKRRPRKGKHRVELSLSNPKRVRSLNSRPISAGTLVQSSLKVSRHVGSGKHISLDSLSFQDTAIKPSRRRKPKASVYIADLKTLAKERNSLQKDVLIEKNEVEEFLSSVEKDKSKPWVDDFTYGPKVTEILSGNFDDEGAVDNGGEEPDDTEDPEETKKAFKVAKEHLESLNLYDDTRKVAKVRKKYEAQRPDFHPVALEKAALQSRVRPLLPVVLKIIKNKIPSHFYDLAKEYCDSTPMRFISDIQLINVLKSPYYGYYGVVRSHVISKYIVKKFEKELKRAAHHDEVVRFWGVEYFALYVLASEVIARFVKEDLKLGSLDDAYGDMIQTNDYGLYIMDKIAVEKDEDIWLDSDDGEGGGNKRNKNDEMQKKRDNETRSTPSQVGSDDELDIDKLLGKGADRKRTP</sequence>
<evidence type="ECO:0000313" key="10">
    <source>
        <dbReference type="EMBL" id="VEU19285.1"/>
    </source>
</evidence>
<gene>
    <name evidence="10" type="ORF">BRENAR_LOCUS24</name>
</gene>
<comment type="similarity">
    <text evidence="4">Belongs to the RTC4 family.</text>
</comment>
<evidence type="ECO:0000256" key="8">
    <source>
        <dbReference type="SAM" id="MobiDB-lite"/>
    </source>
</evidence>
<dbReference type="OrthoDB" id="128308at2759"/>
<evidence type="ECO:0000313" key="11">
    <source>
        <dbReference type="Proteomes" id="UP000290900"/>
    </source>
</evidence>
<protein>
    <recommendedName>
        <fullName evidence="5">Restriction of telomere capping protein 4</fullName>
    </recommendedName>
</protein>
<feature type="region of interest" description="Disordered" evidence="8">
    <location>
        <begin position="1"/>
        <end position="27"/>
    </location>
</feature>
<keyword evidence="11" id="KW-1185">Reference proteome</keyword>
<evidence type="ECO:0000256" key="6">
    <source>
        <dbReference type="ARBA" id="ARBA00022490"/>
    </source>
</evidence>
<evidence type="ECO:0000256" key="1">
    <source>
        <dbReference type="ARBA" id="ARBA00002738"/>
    </source>
</evidence>
<dbReference type="InterPro" id="IPR039024">
    <property type="entry name" value="RTC4"/>
</dbReference>
<dbReference type="SMART" id="SM01312">
    <property type="entry name" value="RTC4"/>
    <property type="match status" value="1"/>
</dbReference>
<feature type="compositionally biased region" description="Basic residues" evidence="8">
    <location>
        <begin position="12"/>
        <end position="21"/>
    </location>
</feature>
<keyword evidence="6" id="KW-0963">Cytoplasm</keyword>